<sequence length="523" mass="59272">MKGPRRNAFSDLNRPLPKLPPELNEGQTQTTASPQTSDTISTSFVESLNNRLGEIPMWSTSSLSKQQFEGLSREFIVPPTPSLSFQEREALGCLDPVKFSPPDITKDCSILESSPMFATRSSSLQALNPFNDYNDRCTQLGDMYDNEDQEAMAKAAHAMYEGDVAKKRGKAPSMSQSRSEGNIQHSHRPTPSHDHDNTHTLGGFPYIRFADENDPPLSDRGRAARRSPSPVKPLDNIEEESVAPMTPPRRAHSPIKQLFGEKGWLGRSTSMKELPSEEYRKTGIKHWGGKIKEKMLGKTEDLTKMIPAAFNVHISPSKPPKIPTMSKFPVSMRPPEQSRLYCELELMLSAAANKYLMVQKEAGRMSLDSVQKITQFWVSKGRPQVIEFQFDLATQREIVFMNIKTFRFYGPNAENMVSLVSMLNSWKATAKEMSVRTFCTPDSVIKKQLHGTYKILELLGAAMVSFVAFSQIHREVLQLMERRQKEKREYESQRFGVEMPWSPKLGSREGQEELENPFEHMFD</sequence>
<proteinExistence type="predicted"/>
<feature type="region of interest" description="Disordered" evidence="1">
    <location>
        <begin position="165"/>
        <end position="253"/>
    </location>
</feature>
<feature type="region of interest" description="Disordered" evidence="1">
    <location>
        <begin position="1"/>
        <end position="42"/>
    </location>
</feature>
<accession>A0A8H3FAL5</accession>
<dbReference type="EMBL" id="CAJPDS010000019">
    <property type="protein sequence ID" value="CAF9917271.1"/>
    <property type="molecule type" value="Genomic_DNA"/>
</dbReference>
<keyword evidence="3" id="KW-1185">Reference proteome</keyword>
<evidence type="ECO:0000313" key="2">
    <source>
        <dbReference type="EMBL" id="CAF9917271.1"/>
    </source>
</evidence>
<dbReference type="OrthoDB" id="5229017at2759"/>
<evidence type="ECO:0000313" key="3">
    <source>
        <dbReference type="Proteomes" id="UP000664521"/>
    </source>
</evidence>
<evidence type="ECO:0000256" key="1">
    <source>
        <dbReference type="SAM" id="MobiDB-lite"/>
    </source>
</evidence>
<feature type="compositionally biased region" description="Polar residues" evidence="1">
    <location>
        <begin position="25"/>
        <end position="42"/>
    </location>
</feature>
<feature type="compositionally biased region" description="Polar residues" evidence="1">
    <location>
        <begin position="173"/>
        <end position="184"/>
    </location>
</feature>
<gene>
    <name evidence="2" type="ORF">HETSPECPRED_003196</name>
</gene>
<feature type="compositionally biased region" description="Basic and acidic residues" evidence="1">
    <location>
        <begin position="506"/>
        <end position="523"/>
    </location>
</feature>
<organism evidence="2 3">
    <name type="scientific">Heterodermia speciosa</name>
    <dbReference type="NCBI Taxonomy" id="116794"/>
    <lineage>
        <taxon>Eukaryota</taxon>
        <taxon>Fungi</taxon>
        <taxon>Dikarya</taxon>
        <taxon>Ascomycota</taxon>
        <taxon>Pezizomycotina</taxon>
        <taxon>Lecanoromycetes</taxon>
        <taxon>OSLEUM clade</taxon>
        <taxon>Lecanoromycetidae</taxon>
        <taxon>Caliciales</taxon>
        <taxon>Physciaceae</taxon>
        <taxon>Heterodermia</taxon>
    </lineage>
</organism>
<dbReference type="AlphaFoldDB" id="A0A8H3FAL5"/>
<name>A0A8H3FAL5_9LECA</name>
<comment type="caution">
    <text evidence="2">The sequence shown here is derived from an EMBL/GenBank/DDBJ whole genome shotgun (WGS) entry which is preliminary data.</text>
</comment>
<dbReference type="Proteomes" id="UP000664521">
    <property type="component" value="Unassembled WGS sequence"/>
</dbReference>
<reference evidence="2" key="1">
    <citation type="submission" date="2021-03" db="EMBL/GenBank/DDBJ databases">
        <authorList>
            <person name="Tagirdzhanova G."/>
        </authorList>
    </citation>
    <scope>NUCLEOTIDE SEQUENCE</scope>
</reference>
<feature type="region of interest" description="Disordered" evidence="1">
    <location>
        <begin position="501"/>
        <end position="523"/>
    </location>
</feature>
<protein>
    <submittedName>
        <fullName evidence="2">Uncharacterized protein</fullName>
    </submittedName>
</protein>